<dbReference type="InterPro" id="IPR032259">
    <property type="entry name" value="HIBYL-CoA-H"/>
</dbReference>
<evidence type="ECO:0000256" key="2">
    <source>
        <dbReference type="ARBA" id="ARBA00011915"/>
    </source>
</evidence>
<dbReference type="GO" id="GO:0005829">
    <property type="term" value="C:cytosol"/>
    <property type="evidence" value="ECO:0007669"/>
    <property type="project" value="TreeGrafter"/>
</dbReference>
<dbReference type="PANTHER" id="PTHR43176:SF3">
    <property type="entry name" value="3-HYDROXYISOBUTYRYL-COA HYDROLASE, MITOCHONDRIAL"/>
    <property type="match status" value="1"/>
</dbReference>
<dbReference type="InterPro" id="IPR029045">
    <property type="entry name" value="ClpP/crotonase-like_dom_sf"/>
</dbReference>
<reference evidence="5 6" key="1">
    <citation type="submission" date="2018-06" db="EMBL/GenBank/DDBJ databases">
        <title>Genomic Encyclopedia of Type Strains, Phase IV (KMG-IV): sequencing the most valuable type-strain genomes for metagenomic binning, comparative biology and taxonomic classification.</title>
        <authorList>
            <person name="Goeker M."/>
        </authorList>
    </citation>
    <scope>NUCLEOTIDE SEQUENCE [LARGE SCALE GENOMIC DNA]</scope>
    <source>
        <strain evidence="5 6">DSM 24875</strain>
    </source>
</reference>
<dbReference type="Proteomes" id="UP000253529">
    <property type="component" value="Unassembled WGS sequence"/>
</dbReference>
<accession>A0A366FIU7</accession>
<dbReference type="Gene3D" id="3.90.226.10">
    <property type="entry name" value="2-enoyl-CoA Hydratase, Chain A, domain 1"/>
    <property type="match status" value="1"/>
</dbReference>
<feature type="domain" description="Enoyl-CoA hydratase/isomerase" evidence="4">
    <location>
        <begin position="16"/>
        <end position="325"/>
    </location>
</feature>
<gene>
    <name evidence="5" type="ORF">DFR50_11060</name>
</gene>
<keyword evidence="3" id="KW-0378">Hydrolase</keyword>
<dbReference type="RefSeq" id="WP_113889180.1">
    <property type="nucleotide sequence ID" value="NZ_QNRK01000010.1"/>
</dbReference>
<protein>
    <recommendedName>
        <fullName evidence="2">3-hydroxyisobutyryl-CoA hydrolase</fullName>
        <ecNumber evidence="2">3.1.2.4</ecNumber>
    </recommendedName>
</protein>
<evidence type="ECO:0000259" key="4">
    <source>
        <dbReference type="Pfam" id="PF16113"/>
    </source>
</evidence>
<dbReference type="SUPFAM" id="SSF52096">
    <property type="entry name" value="ClpP/crotonase"/>
    <property type="match status" value="1"/>
</dbReference>
<organism evidence="5 6">
    <name type="scientific">Roseiarcus fermentans</name>
    <dbReference type="NCBI Taxonomy" id="1473586"/>
    <lineage>
        <taxon>Bacteria</taxon>
        <taxon>Pseudomonadati</taxon>
        <taxon>Pseudomonadota</taxon>
        <taxon>Alphaproteobacteria</taxon>
        <taxon>Hyphomicrobiales</taxon>
        <taxon>Roseiarcaceae</taxon>
        <taxon>Roseiarcus</taxon>
    </lineage>
</organism>
<evidence type="ECO:0000256" key="1">
    <source>
        <dbReference type="ARBA" id="ARBA00001709"/>
    </source>
</evidence>
<dbReference type="Pfam" id="PF16113">
    <property type="entry name" value="ECH_2"/>
    <property type="match status" value="1"/>
</dbReference>
<evidence type="ECO:0000313" key="6">
    <source>
        <dbReference type="Proteomes" id="UP000253529"/>
    </source>
</evidence>
<proteinExistence type="predicted"/>
<comment type="caution">
    <text evidence="5">The sequence shown here is derived from an EMBL/GenBank/DDBJ whole genome shotgun (WGS) entry which is preliminary data.</text>
</comment>
<name>A0A366FIU7_9HYPH</name>
<dbReference type="OrthoDB" id="9790967at2"/>
<comment type="catalytic activity">
    <reaction evidence="1">
        <text>3-hydroxy-2-methylpropanoyl-CoA + H2O = 3-hydroxy-2-methylpropanoate + CoA + H(+)</text>
        <dbReference type="Rhea" id="RHEA:20888"/>
        <dbReference type="ChEBI" id="CHEBI:11805"/>
        <dbReference type="ChEBI" id="CHEBI:15377"/>
        <dbReference type="ChEBI" id="CHEBI:15378"/>
        <dbReference type="ChEBI" id="CHEBI:57287"/>
        <dbReference type="ChEBI" id="CHEBI:57340"/>
        <dbReference type="EC" id="3.1.2.4"/>
    </reaction>
</comment>
<dbReference type="EMBL" id="QNRK01000010">
    <property type="protein sequence ID" value="RBP14036.1"/>
    <property type="molecule type" value="Genomic_DNA"/>
</dbReference>
<dbReference type="GO" id="GO:0003860">
    <property type="term" value="F:3-hydroxyisobutyryl-CoA hydrolase activity"/>
    <property type="evidence" value="ECO:0007669"/>
    <property type="project" value="UniProtKB-EC"/>
</dbReference>
<dbReference type="PANTHER" id="PTHR43176">
    <property type="entry name" value="3-HYDROXYISOBUTYRYL-COA HYDROLASE-RELATED"/>
    <property type="match status" value="1"/>
</dbReference>
<evidence type="ECO:0000313" key="5">
    <source>
        <dbReference type="EMBL" id="RBP14036.1"/>
    </source>
</evidence>
<dbReference type="EC" id="3.1.2.4" evidence="2"/>
<sequence length="348" mass="36967">MSGDAEALTERRGAAGVVVLNRPKALNALTLTMVRRIAAALDAWEDDPLVTRVVITGAGDKAFCAGGDIRRLYELGRAGDHAGQLTFWREEYQLNARIRTYPKPVVALIDGIVMGGGVGVSINARHRVAGGRFSFAMPEVGIGFFPDVGGTFFLPRLSHRAGVYLALTGLRADAGDALAFGLAEMFAPSAAMGPLAAALESPDDVGATLARFASPPPQSALMDEADGLEACFAPDSREAIVAALEAAERRGLAFAAPARAAMLAKSPTSQAIALRQMALGATVDFDEALRVEFRIVSRLCRGHDFYEGVRALIVDKDNRPMWSPRPSAAELDGYFAPLGDDELTLPNR</sequence>
<evidence type="ECO:0000256" key="3">
    <source>
        <dbReference type="ARBA" id="ARBA00022801"/>
    </source>
</evidence>
<dbReference type="InterPro" id="IPR045004">
    <property type="entry name" value="ECH_dom"/>
</dbReference>
<dbReference type="CDD" id="cd06558">
    <property type="entry name" value="crotonase-like"/>
    <property type="match status" value="1"/>
</dbReference>
<keyword evidence="6" id="KW-1185">Reference proteome</keyword>
<dbReference type="AlphaFoldDB" id="A0A366FIU7"/>
<dbReference type="NCBIfam" id="NF004127">
    <property type="entry name" value="PRK05617.1"/>
    <property type="match status" value="1"/>
</dbReference>
<dbReference type="GO" id="GO:0006574">
    <property type="term" value="P:L-valine catabolic process"/>
    <property type="evidence" value="ECO:0007669"/>
    <property type="project" value="TreeGrafter"/>
</dbReference>